<gene>
    <name evidence="2" type="ORF">PXEA_LOCUS21103</name>
</gene>
<evidence type="ECO:0000313" key="3">
    <source>
        <dbReference type="Proteomes" id="UP000784294"/>
    </source>
</evidence>
<feature type="compositionally biased region" description="Basic and acidic residues" evidence="1">
    <location>
        <begin position="222"/>
        <end position="238"/>
    </location>
</feature>
<dbReference type="AlphaFoldDB" id="A0A3S5AF34"/>
<keyword evidence="3" id="KW-1185">Reference proteome</keyword>
<proteinExistence type="predicted"/>
<accession>A0A3S5AF34</accession>
<dbReference type="Proteomes" id="UP000784294">
    <property type="component" value="Unassembled WGS sequence"/>
</dbReference>
<evidence type="ECO:0000256" key="1">
    <source>
        <dbReference type="SAM" id="MobiDB-lite"/>
    </source>
</evidence>
<comment type="caution">
    <text evidence="2">The sequence shown here is derived from an EMBL/GenBank/DDBJ whole genome shotgun (WGS) entry which is preliminary data.</text>
</comment>
<feature type="compositionally biased region" description="Basic residues" evidence="1">
    <location>
        <begin position="271"/>
        <end position="281"/>
    </location>
</feature>
<feature type="region of interest" description="Disordered" evidence="1">
    <location>
        <begin position="218"/>
        <end position="281"/>
    </location>
</feature>
<reference evidence="2" key="1">
    <citation type="submission" date="2018-11" db="EMBL/GenBank/DDBJ databases">
        <authorList>
            <consortium name="Pathogen Informatics"/>
        </authorList>
    </citation>
    <scope>NUCLEOTIDE SEQUENCE</scope>
</reference>
<protein>
    <submittedName>
        <fullName evidence="2">Uncharacterized protein</fullName>
    </submittedName>
</protein>
<sequence length="281" mass="29645">MGSYSAMITRRHLFKPDRPGPSIFPTSQQPPTVSATPPPTATAFPAVSACSHAAQFSGIWSQTLPIHRSRLAVSSPTSAGFAVVGSSSVVEAQAVQFAALKAPDATVTAADPAHTNVTIRSLVSQPPSPPTMANPLLASAVSTSQSGPLFARAVRRGQLQEWPATHFSELNQEAGTSRALVPEPSGSPVEAGSTAPISQALPELSEPLPVGHVARAQVDSGQEGRTDGSHVQKDERSQSDAPTMPEPEPHEPISTRLRKFRTSAGEPISPRLRHLFSRQKK</sequence>
<dbReference type="EMBL" id="CAAALY010088879">
    <property type="protein sequence ID" value="VEL27663.1"/>
    <property type="molecule type" value="Genomic_DNA"/>
</dbReference>
<feature type="compositionally biased region" description="Low complexity" evidence="1">
    <location>
        <begin position="25"/>
        <end position="38"/>
    </location>
</feature>
<organism evidence="2 3">
    <name type="scientific">Protopolystoma xenopodis</name>
    <dbReference type="NCBI Taxonomy" id="117903"/>
    <lineage>
        <taxon>Eukaryota</taxon>
        <taxon>Metazoa</taxon>
        <taxon>Spiralia</taxon>
        <taxon>Lophotrochozoa</taxon>
        <taxon>Platyhelminthes</taxon>
        <taxon>Monogenea</taxon>
        <taxon>Polyopisthocotylea</taxon>
        <taxon>Polystomatidea</taxon>
        <taxon>Polystomatidae</taxon>
        <taxon>Protopolystoma</taxon>
    </lineage>
</organism>
<name>A0A3S5AF34_9PLAT</name>
<feature type="region of interest" description="Disordered" evidence="1">
    <location>
        <begin position="14"/>
        <end position="38"/>
    </location>
</feature>
<evidence type="ECO:0000313" key="2">
    <source>
        <dbReference type="EMBL" id="VEL27663.1"/>
    </source>
</evidence>
<feature type="region of interest" description="Disordered" evidence="1">
    <location>
        <begin position="174"/>
        <end position="194"/>
    </location>
</feature>